<keyword evidence="1" id="KW-1133">Transmembrane helix</keyword>
<evidence type="ECO:0000313" key="2">
    <source>
        <dbReference type="EMBL" id="PXA70122.1"/>
    </source>
</evidence>
<evidence type="ECO:0008006" key="4">
    <source>
        <dbReference type="Google" id="ProtNLM"/>
    </source>
</evidence>
<dbReference type="OrthoDB" id="9764271at2"/>
<dbReference type="Proteomes" id="UP000246722">
    <property type="component" value="Unassembled WGS sequence"/>
</dbReference>
<organism evidence="2 3">
    <name type="scientific">Cryobacterium arcticum</name>
    <dbReference type="NCBI Taxonomy" id="670052"/>
    <lineage>
        <taxon>Bacteria</taxon>
        <taxon>Bacillati</taxon>
        <taxon>Actinomycetota</taxon>
        <taxon>Actinomycetes</taxon>
        <taxon>Micrococcales</taxon>
        <taxon>Microbacteriaceae</taxon>
        <taxon>Cryobacterium</taxon>
    </lineage>
</organism>
<accession>A0A317ZXV3</accession>
<gene>
    <name evidence="2" type="ORF">CTB96_09060</name>
</gene>
<sequence length="784" mass="82438">MFRTDPDRQTAYPRRRTLSGITAMLGVLALVLGFLTVGATTTTDSAEAATGSDFNAGNIISDAVFYNSGTMSASVIQSFLNSKVPTCRSGYTCLKNYSQATASQSAKSEGCAAYAGASKETAATIIAKVAVACGINPQVLLVLLEKEQALVSDTWPSARQYRSATGYGCPDTADCDTTYYGFFNQVYNAAYQFKKYQANPNSRNYVAGRWNTIQWNPNGNCGTSSVYIENQATAALYVYTPYRPNDAALANLYGTGDGCSSYGNRNFWRMFTDWFGDTKGGSSFVRDSSSGAIYLITGTIKHYVPTAGVYESLAKLGKYRNVSASYLKGYTAGTDASALVRNPLTGEIALVQGNSRHRFSSCGQVSVWGYDCGATTDLMPGQWSKLPQGGEVSDYMVVSGKSTTYFLNSSTRFPVSSWTGVVRLNGGKSPWVGTMGSANAQRFPVGRTLETPGTAIKSASSNDVFLVDGTGTRIRVPSLAMLGEYGASSIKTVSDATLNGYNRAGADLTLVAKCNSKLVLVNGKKASALGAGNGAGIATTNLSSSTCSALGSGVAVPGKVFAMVKGSPNVYRIVEGQARTVLAWSDVLAQNGGKTPNLVTWSAATINTFARPGGIVASGSLIKSAGNADIYLTDAHDRMHRVGSFGTTDSLGITGYRTVPDSVLKAYAKTEGSLSRVVVCKGVQYIGLKGVLYKLKSAAGGTGLAVTNLRDTTCASLKLSGDAAVGKVFIKVAGQAPVYYLTGGKYREVTSWGQLLGLNGGSAPRIFTVNSSELWSMVNGGAMK</sequence>
<dbReference type="EMBL" id="QHLY01000009">
    <property type="protein sequence ID" value="PXA70122.1"/>
    <property type="molecule type" value="Genomic_DNA"/>
</dbReference>
<dbReference type="RefSeq" id="WP_110126596.1">
    <property type="nucleotide sequence ID" value="NZ_QHLY01000009.1"/>
</dbReference>
<feature type="transmembrane region" description="Helical" evidence="1">
    <location>
        <begin position="21"/>
        <end position="39"/>
    </location>
</feature>
<keyword evidence="1" id="KW-0812">Transmembrane</keyword>
<keyword evidence="3" id="KW-1185">Reference proteome</keyword>
<reference evidence="2 3" key="1">
    <citation type="submission" date="2018-05" db="EMBL/GenBank/DDBJ databases">
        <title>Genetic diversity of glacier-inhabiting Cryobacterium bacteria in China and description of Cryobacterium mengkeensis sp. nov. and Arthrobacter glacialis sp. nov.</title>
        <authorList>
            <person name="Liu Q."/>
            <person name="Xin Y.-H."/>
        </authorList>
    </citation>
    <scope>NUCLEOTIDE SEQUENCE [LARGE SCALE GENOMIC DNA]</scope>
    <source>
        <strain evidence="2 3">SK-1</strain>
    </source>
</reference>
<evidence type="ECO:0000256" key="1">
    <source>
        <dbReference type="SAM" id="Phobius"/>
    </source>
</evidence>
<keyword evidence="1" id="KW-0472">Membrane</keyword>
<comment type="caution">
    <text evidence="2">The sequence shown here is derived from an EMBL/GenBank/DDBJ whole genome shotgun (WGS) entry which is preliminary data.</text>
</comment>
<proteinExistence type="predicted"/>
<dbReference type="AlphaFoldDB" id="A0A317ZXV3"/>
<name>A0A317ZXV3_9MICO</name>
<evidence type="ECO:0000313" key="3">
    <source>
        <dbReference type="Proteomes" id="UP000246722"/>
    </source>
</evidence>
<protein>
    <recommendedName>
        <fullName evidence="4">Hemagglutinin</fullName>
    </recommendedName>
</protein>